<evidence type="ECO:0000256" key="1">
    <source>
        <dbReference type="SAM" id="Coils"/>
    </source>
</evidence>
<dbReference type="Pfam" id="PF18227">
    <property type="entry name" value="LepB_GAP_C"/>
    <property type="match status" value="1"/>
</dbReference>
<feature type="domain" description="LepB GAP" evidence="2">
    <location>
        <begin position="485"/>
        <end position="534"/>
    </location>
</feature>
<comment type="caution">
    <text evidence="4">The sequence shown here is derived from an EMBL/GenBank/DDBJ whole genome shotgun (WGS) entry which is preliminary data.</text>
</comment>
<gene>
    <name evidence="4" type="ORF">ACFORL_11310</name>
</gene>
<dbReference type="Gene3D" id="1.25.40.830">
    <property type="match status" value="1"/>
</dbReference>
<keyword evidence="5" id="KW-1185">Reference proteome</keyword>
<name>A0ABV8CH52_9GAMM</name>
<protein>
    <submittedName>
        <fullName evidence="4">LepB GTPase-activating domain-containing protein</fullName>
    </submittedName>
</protein>
<dbReference type="EMBL" id="JBHSAB010000027">
    <property type="protein sequence ID" value="MFC3909658.1"/>
    <property type="molecule type" value="Genomic_DNA"/>
</dbReference>
<feature type="domain" description="LepB N-terminal" evidence="3">
    <location>
        <begin position="140"/>
        <end position="292"/>
    </location>
</feature>
<dbReference type="Proteomes" id="UP001595758">
    <property type="component" value="Unassembled WGS sequence"/>
</dbReference>
<dbReference type="InterPro" id="IPR040484">
    <property type="entry name" value="LepB_GAP_C"/>
</dbReference>
<feature type="coiled-coil region" evidence="1">
    <location>
        <begin position="440"/>
        <end position="467"/>
    </location>
</feature>
<reference evidence="5" key="1">
    <citation type="journal article" date="2019" name="Int. J. Syst. Evol. Microbiol.">
        <title>The Global Catalogue of Microorganisms (GCM) 10K type strain sequencing project: providing services to taxonomists for standard genome sequencing and annotation.</title>
        <authorList>
            <consortium name="The Broad Institute Genomics Platform"/>
            <consortium name="The Broad Institute Genome Sequencing Center for Infectious Disease"/>
            <person name="Wu L."/>
            <person name="Ma J."/>
        </authorList>
    </citation>
    <scope>NUCLEOTIDE SEQUENCE [LARGE SCALE GENOMIC DNA]</scope>
    <source>
        <strain evidence="5">CCUG 59858</strain>
    </source>
</reference>
<evidence type="ECO:0000259" key="3">
    <source>
        <dbReference type="Pfam" id="PF18640"/>
    </source>
</evidence>
<organism evidence="4 5">
    <name type="scientific">Legionella dresdenensis</name>
    <dbReference type="NCBI Taxonomy" id="450200"/>
    <lineage>
        <taxon>Bacteria</taxon>
        <taxon>Pseudomonadati</taxon>
        <taxon>Pseudomonadota</taxon>
        <taxon>Gammaproteobacteria</taxon>
        <taxon>Legionellales</taxon>
        <taxon>Legionellaceae</taxon>
        <taxon>Legionella</taxon>
    </lineage>
</organism>
<dbReference type="RefSeq" id="WP_382344085.1">
    <property type="nucleotide sequence ID" value="NZ_JBHSAB010000027.1"/>
</dbReference>
<evidence type="ECO:0000259" key="2">
    <source>
        <dbReference type="Pfam" id="PF18227"/>
    </source>
</evidence>
<keyword evidence="1" id="KW-0175">Coiled coil</keyword>
<dbReference type="InterPro" id="IPR040519">
    <property type="entry name" value="LepB_N"/>
</dbReference>
<evidence type="ECO:0000313" key="5">
    <source>
        <dbReference type="Proteomes" id="UP001595758"/>
    </source>
</evidence>
<proteinExistence type="predicted"/>
<sequence length="869" mass="99226">MPVYNNTTVVYNNRTLTQTGGKQGGKNKNNSCNGYYIENDSENPKKYFIKKPTDKLELYTELFAAFVLDELIKAGYVDSAYINSLIYADLITFEDGSKGLIQPSIEFEPLFKLAGTGNYNNTDRSPLKEMWSGQRAFPAAINKLDNHVGLSSSLFHSLLLGDYSTHGSNVVLREGGQFARIDWGAAFRNYCYKQNNVDILHPYEYQGAFNLKKQTKGYILNFKGIDGLYERIGEHAQNLLEKLDQKTLHSLIQKAYQRIPADLLTPEEYNRLAKYIGVKSVTSPVFVDEITSTMYLRLNNIAKLNNTNTAQKRSNPYRSGVFGPVPGATTLTNDRNNSFQQVIFEWSLVMRIDGNCSLNKVDTELLVTQYNQYVQFMESLLDSFPQKTGRLLAQAFLLNPSVNSRASELNLNAFDPVTVSAAHLLKTGKEIIELIQKIKREQSQELFEEFKKKVNEFNNESDTMLEKISASEVPDNEESPDLSLIRDESLKRASAKELANMCLKEWHAAGEASPLLARIVVNDEYWDKLVQGFKQIKDGLKITGSLFQLRDRLLQNQLQHEFYAQLDNFNNLDDSDAAEAFKALDEIYGRISPRSSQLNARWTEAKDRVDEINRLKNIAAEKNHKTNRYSTGDEKRAAVEKLFENLEQAKTIHEYCENYRELSVKNIPEFQQRLTGFCDITTLILRGIIEDTEALDKVQKTWSLVTPFPELKKVITGDKFLWQTISACHKTSLSQMVVNDLLVIKNFHDSKIEFARTYNREAEYTNAVHEFYREALAIRLSQETPVRQIELFREKAKSTMPHRDFKARLFADLLNIFLAIPGLVRAAILKKTFFALSSPTKRDKEFSNLLGTEVNEQDNDSVSLFKPPT</sequence>
<evidence type="ECO:0000313" key="4">
    <source>
        <dbReference type="EMBL" id="MFC3909658.1"/>
    </source>
</evidence>
<dbReference type="Pfam" id="PF18640">
    <property type="entry name" value="LepB_N"/>
    <property type="match status" value="1"/>
</dbReference>
<accession>A0ABV8CH52</accession>